<feature type="repeat" description="PPR" evidence="2">
    <location>
        <begin position="59"/>
        <end position="93"/>
    </location>
</feature>
<reference evidence="3" key="1">
    <citation type="journal article" date="2023" name="Plant Biotechnol. J.">
        <title>Chromosome-level wild Hevea brasiliensis genome provides new tools for genomic-assisted breeding and valuable loci to elevate rubber yield.</title>
        <authorList>
            <person name="Cheng H."/>
            <person name="Song X."/>
            <person name="Hu Y."/>
            <person name="Wu T."/>
            <person name="Yang Q."/>
            <person name="An Z."/>
            <person name="Feng S."/>
            <person name="Deng Z."/>
            <person name="Wu W."/>
            <person name="Zeng X."/>
            <person name="Tu M."/>
            <person name="Wang X."/>
            <person name="Huang H."/>
        </authorList>
    </citation>
    <scope>NUCLEOTIDE SEQUENCE</scope>
    <source>
        <strain evidence="3">MT/VB/25A 57/8</strain>
    </source>
</reference>
<evidence type="ECO:0000256" key="2">
    <source>
        <dbReference type="PROSITE-ProRule" id="PRU00708"/>
    </source>
</evidence>
<keyword evidence="1" id="KW-0677">Repeat</keyword>
<gene>
    <name evidence="3" type="ORF">P3X46_025075</name>
</gene>
<organism evidence="3 4">
    <name type="scientific">Hevea brasiliensis</name>
    <name type="common">Para rubber tree</name>
    <name type="synonym">Siphonia brasiliensis</name>
    <dbReference type="NCBI Taxonomy" id="3981"/>
    <lineage>
        <taxon>Eukaryota</taxon>
        <taxon>Viridiplantae</taxon>
        <taxon>Streptophyta</taxon>
        <taxon>Embryophyta</taxon>
        <taxon>Tracheophyta</taxon>
        <taxon>Spermatophyta</taxon>
        <taxon>Magnoliopsida</taxon>
        <taxon>eudicotyledons</taxon>
        <taxon>Gunneridae</taxon>
        <taxon>Pentapetalae</taxon>
        <taxon>rosids</taxon>
        <taxon>fabids</taxon>
        <taxon>Malpighiales</taxon>
        <taxon>Euphorbiaceae</taxon>
        <taxon>Crotonoideae</taxon>
        <taxon>Micrandreae</taxon>
        <taxon>Hevea</taxon>
    </lineage>
</organism>
<sequence>MSQEGTHPDLITYSLLLKSCIRANNFQQGKLFHDYLTQSGLKIDSVILNSLIGLYSKCDLVSWSALISCYANNRMDFEAVNTYIDMLNCGFYPNEYCYTAVIRACSNKDNVSIGQIIFGSVIKSGYFDSHVCVGCALIDVFVMGSGDFNAAYKVFDKMTEKNVITWTLLITRLQQFGYSRDAIDFFINMVSSEYIPDKYTLSGVFSASIKSGLFLDVCVGCSLVDMYAKCATDGFMGDSRKVFDRMSDHNVMSWTAIVTGYVQRQVKPKHFTFSSILKACANLSDLHMGEQVFAYAVKLGLASVNCVANSLISMLDV</sequence>
<evidence type="ECO:0000313" key="3">
    <source>
        <dbReference type="EMBL" id="KAJ9159573.1"/>
    </source>
</evidence>
<dbReference type="InterPro" id="IPR011990">
    <property type="entry name" value="TPR-like_helical_dom_sf"/>
</dbReference>
<evidence type="ECO:0000313" key="4">
    <source>
        <dbReference type="Proteomes" id="UP001174677"/>
    </source>
</evidence>
<feature type="repeat" description="PPR" evidence="2">
    <location>
        <begin position="9"/>
        <end position="43"/>
    </location>
</feature>
<feature type="non-terminal residue" evidence="3">
    <location>
        <position position="317"/>
    </location>
</feature>
<dbReference type="InterPro" id="IPR046960">
    <property type="entry name" value="PPR_At4g14850-like_plant"/>
</dbReference>
<accession>A0ABQ9L745</accession>
<dbReference type="Pfam" id="PF01535">
    <property type="entry name" value="PPR"/>
    <property type="match status" value="1"/>
</dbReference>
<dbReference type="InterPro" id="IPR002885">
    <property type="entry name" value="PPR_rpt"/>
</dbReference>
<evidence type="ECO:0000256" key="1">
    <source>
        <dbReference type="ARBA" id="ARBA00022737"/>
    </source>
</evidence>
<dbReference type="Gene3D" id="1.25.40.10">
    <property type="entry name" value="Tetratricopeptide repeat domain"/>
    <property type="match status" value="4"/>
</dbReference>
<feature type="repeat" description="PPR" evidence="2">
    <location>
        <begin position="162"/>
        <end position="196"/>
    </location>
</feature>
<name>A0ABQ9L745_HEVBR</name>
<dbReference type="Proteomes" id="UP001174677">
    <property type="component" value="Chromosome 14"/>
</dbReference>
<keyword evidence="4" id="KW-1185">Reference proteome</keyword>
<dbReference type="EMBL" id="JARPOI010000014">
    <property type="protein sequence ID" value="KAJ9159573.1"/>
    <property type="molecule type" value="Genomic_DNA"/>
</dbReference>
<protein>
    <recommendedName>
        <fullName evidence="5">Pentatricopeptide repeat-containing protein</fullName>
    </recommendedName>
</protein>
<dbReference type="PANTHER" id="PTHR47926">
    <property type="entry name" value="PENTATRICOPEPTIDE REPEAT-CONTAINING PROTEIN"/>
    <property type="match status" value="1"/>
</dbReference>
<proteinExistence type="predicted"/>
<dbReference type="PROSITE" id="PS51375">
    <property type="entry name" value="PPR"/>
    <property type="match status" value="3"/>
</dbReference>
<dbReference type="Pfam" id="PF13041">
    <property type="entry name" value="PPR_2"/>
    <property type="match status" value="1"/>
</dbReference>
<comment type="caution">
    <text evidence="3">The sequence shown here is derived from an EMBL/GenBank/DDBJ whole genome shotgun (WGS) entry which is preliminary data.</text>
</comment>
<evidence type="ECO:0008006" key="5">
    <source>
        <dbReference type="Google" id="ProtNLM"/>
    </source>
</evidence>
<dbReference type="NCBIfam" id="TIGR00756">
    <property type="entry name" value="PPR"/>
    <property type="match status" value="1"/>
</dbReference>